<dbReference type="InParanoid" id="A0A0D2AKG6"/>
<feature type="compositionally biased region" description="Polar residues" evidence="1">
    <location>
        <begin position="123"/>
        <end position="133"/>
    </location>
</feature>
<feature type="compositionally biased region" description="Basic and acidic residues" evidence="1">
    <location>
        <begin position="180"/>
        <end position="189"/>
    </location>
</feature>
<dbReference type="HOGENOM" id="CLU_514090_0_0_1"/>
<gene>
    <name evidence="3" type="ORF">PV09_01937</name>
</gene>
<organism evidence="3 4">
    <name type="scientific">Verruconis gallopava</name>
    <dbReference type="NCBI Taxonomy" id="253628"/>
    <lineage>
        <taxon>Eukaryota</taxon>
        <taxon>Fungi</taxon>
        <taxon>Dikarya</taxon>
        <taxon>Ascomycota</taxon>
        <taxon>Pezizomycotina</taxon>
        <taxon>Dothideomycetes</taxon>
        <taxon>Pleosporomycetidae</taxon>
        <taxon>Venturiales</taxon>
        <taxon>Sympoventuriaceae</taxon>
        <taxon>Verruconis</taxon>
    </lineage>
</organism>
<sequence length="530" mass="58776">MSGLLGLIETDILYAEPGTEQAEKWRIAQSILGIGSLRVLSKICRSPCFEILHQMYGIQPPESKWARDFWLAQRSWTELALINMTSEDTSYHRVNQGTGPQAKVLWTWDEICAERIWWAPATPNTPSKNTSMTGEPLKCRSDSTLATQTGRPAGTRGDSIPTSLSAASTALISDDHVSIGENSHTEKSHQKSPLPPGRLRLFPPKNSTDITEGTTDKWWMDRWQCEFLAVAALHNITNDKACEILTAAYFGYPANAAYHIFIGALCITMATATFIAGVFSDWSWCLQFTSLTSLGYFVNRTACLRAWKFEPNAALKNKVPEILQDWPSTDEGKVVVRFATQSSGICNLRVLIAFERQDMDAAKDIAQKMKGRYRSLRKAAKEDIIPYAESGPGSAPTTNWLSYEVQSTFYGLAGTVMPDNVALRSMSVVASIPLGIILLMLGFGSTAKKGWNSYILIIYIAGIVCAIFSRSRTANWTMPEFEVVDLTRMVAPPVVAARLENFIADIPQARPLLEQISRRKATSKNKKKPS</sequence>
<feature type="region of interest" description="Disordered" evidence="1">
    <location>
        <begin position="123"/>
        <end position="161"/>
    </location>
</feature>
<accession>A0A0D2AKG6</accession>
<dbReference type="RefSeq" id="XP_016216914.1">
    <property type="nucleotide sequence ID" value="XM_016354898.1"/>
</dbReference>
<dbReference type="GeneID" id="27309910"/>
<evidence type="ECO:0000313" key="3">
    <source>
        <dbReference type="EMBL" id="KIW07045.1"/>
    </source>
</evidence>
<feature type="transmembrane region" description="Helical" evidence="2">
    <location>
        <begin position="256"/>
        <end position="279"/>
    </location>
</feature>
<reference evidence="3 4" key="1">
    <citation type="submission" date="2015-01" db="EMBL/GenBank/DDBJ databases">
        <title>The Genome Sequence of Ochroconis gallopava CBS43764.</title>
        <authorList>
            <consortium name="The Broad Institute Genomics Platform"/>
            <person name="Cuomo C."/>
            <person name="de Hoog S."/>
            <person name="Gorbushina A."/>
            <person name="Stielow B."/>
            <person name="Teixiera M."/>
            <person name="Abouelleil A."/>
            <person name="Chapman S.B."/>
            <person name="Priest M."/>
            <person name="Young S.K."/>
            <person name="Wortman J."/>
            <person name="Nusbaum C."/>
            <person name="Birren B."/>
        </authorList>
    </citation>
    <scope>NUCLEOTIDE SEQUENCE [LARGE SCALE GENOMIC DNA]</scope>
    <source>
        <strain evidence="3 4">CBS 43764</strain>
    </source>
</reference>
<evidence type="ECO:0000313" key="4">
    <source>
        <dbReference type="Proteomes" id="UP000053259"/>
    </source>
</evidence>
<evidence type="ECO:0000256" key="1">
    <source>
        <dbReference type="SAM" id="MobiDB-lite"/>
    </source>
</evidence>
<keyword evidence="2" id="KW-1133">Transmembrane helix</keyword>
<dbReference type="OrthoDB" id="5594980at2759"/>
<name>A0A0D2AKG6_9PEZI</name>
<keyword evidence="2" id="KW-0812">Transmembrane</keyword>
<keyword evidence="4" id="KW-1185">Reference proteome</keyword>
<dbReference type="EMBL" id="KN847533">
    <property type="protein sequence ID" value="KIW07045.1"/>
    <property type="molecule type" value="Genomic_DNA"/>
</dbReference>
<dbReference type="VEuPathDB" id="FungiDB:PV09_01937"/>
<feature type="transmembrane region" description="Helical" evidence="2">
    <location>
        <begin position="426"/>
        <end position="445"/>
    </location>
</feature>
<protein>
    <submittedName>
        <fullName evidence="3">Uncharacterized protein</fullName>
    </submittedName>
</protein>
<proteinExistence type="predicted"/>
<dbReference type="Proteomes" id="UP000053259">
    <property type="component" value="Unassembled WGS sequence"/>
</dbReference>
<evidence type="ECO:0000256" key="2">
    <source>
        <dbReference type="SAM" id="Phobius"/>
    </source>
</evidence>
<dbReference type="AlphaFoldDB" id="A0A0D2AKG6"/>
<feature type="transmembrane region" description="Helical" evidence="2">
    <location>
        <begin position="451"/>
        <end position="469"/>
    </location>
</feature>
<feature type="region of interest" description="Disordered" evidence="1">
    <location>
        <begin position="180"/>
        <end position="206"/>
    </location>
</feature>
<keyword evidence="2" id="KW-0472">Membrane</keyword>